<feature type="region of interest" description="Disordered" evidence="1">
    <location>
        <begin position="344"/>
        <end position="436"/>
    </location>
</feature>
<comment type="caution">
    <text evidence="2">The sequence shown here is derived from an EMBL/GenBank/DDBJ whole genome shotgun (WGS) entry which is preliminary data.</text>
</comment>
<dbReference type="AlphaFoldDB" id="A0A1L9NXL4"/>
<sequence length="436" mass="48069">MPILLLNGFMTIVAHTDDDLLFMNPDIATSIADGNVATTVFVTAGDAGLDDWYWQGREEGIKAAYAVMAGEDDWVDEVVPIEQNGADYNIASSFLESAPEVRLYFMRIPDGGGFIEDPLDFETLARLEDGTRLSVDTIDEATTYTRADVVNVLAGLMEAHDPTAFRLQVAEGDGANGEHTDHVHATEFALEAMDEFSGDTYSVAHYVNYQTETLAPNLTPEEAAYSMEIMQAYAAHDPAVLDADGNLLPIYVAWTMRQYVDETYVVSDNEPDTESSFSLGDEPDNFYFEIDPQTGELTPKDWFTANRTDAWDEDEDFIYNVTRITTPSDGSPATTELLRYEEQSDGPLVLLGDADVDDEPEDDGPAEDDPSEDDPIEDDPTDSDPEEDDPIEDEPDDEGPADEDPQPAQSSFSLGDHPDNFYFNIDTETGEITTKG</sequence>
<organism evidence="2 3">
    <name type="scientific">Planktotalea frisia</name>
    <dbReference type="NCBI Taxonomy" id="696762"/>
    <lineage>
        <taxon>Bacteria</taxon>
        <taxon>Pseudomonadati</taxon>
        <taxon>Pseudomonadota</taxon>
        <taxon>Alphaproteobacteria</taxon>
        <taxon>Rhodobacterales</taxon>
        <taxon>Paracoccaceae</taxon>
        <taxon>Planktotalea</taxon>
    </lineage>
</organism>
<dbReference type="STRING" id="696762.PFRI_18230"/>
<feature type="compositionally biased region" description="Acidic residues" evidence="1">
    <location>
        <begin position="354"/>
        <end position="405"/>
    </location>
</feature>
<dbReference type="Gene3D" id="3.40.50.10320">
    <property type="entry name" value="LmbE-like"/>
    <property type="match status" value="1"/>
</dbReference>
<evidence type="ECO:0000313" key="2">
    <source>
        <dbReference type="EMBL" id="OJI93922.1"/>
    </source>
</evidence>
<keyword evidence="3" id="KW-1185">Reference proteome</keyword>
<name>A0A1L9NXL4_9RHOB</name>
<dbReference type="EMBL" id="MLCB01000126">
    <property type="protein sequence ID" value="OJI93922.1"/>
    <property type="molecule type" value="Genomic_DNA"/>
</dbReference>
<protein>
    <submittedName>
        <fullName evidence="2">GlcNAc-PI de-N-acetylase</fullName>
    </submittedName>
</protein>
<gene>
    <name evidence="2" type="ORF">PFRI_18230</name>
</gene>
<dbReference type="InterPro" id="IPR024078">
    <property type="entry name" value="LmbE-like_dom_sf"/>
</dbReference>
<dbReference type="InterPro" id="IPR003737">
    <property type="entry name" value="GlcNAc_PI_deacetylase-related"/>
</dbReference>
<evidence type="ECO:0000313" key="3">
    <source>
        <dbReference type="Proteomes" id="UP000184514"/>
    </source>
</evidence>
<feature type="compositionally biased region" description="Polar residues" evidence="1">
    <location>
        <begin position="426"/>
        <end position="436"/>
    </location>
</feature>
<dbReference type="RefSeq" id="WP_170124822.1">
    <property type="nucleotide sequence ID" value="NZ_MLCB01000126.1"/>
</dbReference>
<evidence type="ECO:0000256" key="1">
    <source>
        <dbReference type="SAM" id="MobiDB-lite"/>
    </source>
</evidence>
<dbReference type="Pfam" id="PF02585">
    <property type="entry name" value="PIG-L"/>
    <property type="match status" value="1"/>
</dbReference>
<proteinExistence type="predicted"/>
<dbReference type="SUPFAM" id="SSF102588">
    <property type="entry name" value="LmbE-like"/>
    <property type="match status" value="1"/>
</dbReference>
<dbReference type="Proteomes" id="UP000184514">
    <property type="component" value="Unassembled WGS sequence"/>
</dbReference>
<reference evidence="2 3" key="1">
    <citation type="submission" date="2016-10" db="EMBL/GenBank/DDBJ databases">
        <title>Genome sequence of Planktotalea frisia SH6-1.</title>
        <authorList>
            <person name="Poehlein A."/>
            <person name="Bakenhus I."/>
            <person name="Voget S."/>
            <person name="Brinkhoff T."/>
            <person name="Simon M."/>
        </authorList>
    </citation>
    <scope>NUCLEOTIDE SEQUENCE [LARGE SCALE GENOMIC DNA]</scope>
    <source>
        <strain evidence="2 3">SH6-1</strain>
    </source>
</reference>
<accession>A0A1L9NXL4</accession>